<evidence type="ECO:0000256" key="6">
    <source>
        <dbReference type="ARBA" id="ARBA00022989"/>
    </source>
</evidence>
<evidence type="ECO:0000256" key="5">
    <source>
        <dbReference type="ARBA" id="ARBA00022737"/>
    </source>
</evidence>
<evidence type="ECO:0000256" key="2">
    <source>
        <dbReference type="ARBA" id="ARBA00004308"/>
    </source>
</evidence>
<feature type="disulfide bond" evidence="10">
    <location>
        <begin position="517"/>
        <end position="529"/>
    </location>
</feature>
<feature type="disulfide bond" evidence="10">
    <location>
        <begin position="439"/>
        <end position="457"/>
    </location>
</feature>
<comment type="caution">
    <text evidence="10">Lacks conserved residue(s) required for the propagation of feature annotation.</text>
</comment>
<feature type="disulfide bond" evidence="10">
    <location>
        <begin position="266"/>
        <end position="284"/>
    </location>
</feature>
<dbReference type="InterPro" id="IPR023415">
    <property type="entry name" value="LDLR_class-A_CS"/>
</dbReference>
<evidence type="ECO:0000256" key="1">
    <source>
        <dbReference type="ARBA" id="ARBA00004167"/>
    </source>
</evidence>
<dbReference type="InterPro" id="IPR002172">
    <property type="entry name" value="LDrepeatLR_classA_rpt"/>
</dbReference>
<dbReference type="SMART" id="SM00192">
    <property type="entry name" value="LDLa"/>
    <property type="match status" value="12"/>
</dbReference>
<keyword evidence="8 10" id="KW-1015">Disulfide bond</keyword>
<evidence type="ECO:0000256" key="7">
    <source>
        <dbReference type="ARBA" id="ARBA00023136"/>
    </source>
</evidence>
<feature type="disulfide bond" evidence="10">
    <location>
        <begin position="186"/>
        <end position="198"/>
    </location>
</feature>
<keyword evidence="6" id="KW-1133">Transmembrane helix</keyword>
<dbReference type="GO" id="GO:0005886">
    <property type="term" value="C:plasma membrane"/>
    <property type="evidence" value="ECO:0007669"/>
    <property type="project" value="TreeGrafter"/>
</dbReference>
<sequence>GIVFPSSSSWASLLPGGITEHTLRESRHQSHMDQTNHNTSLLIHDSKATVTRESILAQEQPEETSLGVLCQPGMWRCWDGSVCVYQNATCSGLAECPDESDEAVTLCGCLQNEYQCRDECIDALRRCDTVSDCTGGEDEEHCETWVCPESHYKCTNGLCVPSDAVCNFVDDCGDASDEQQCHYRKCFYLEFTCANGECIRPGLVCDGILDCIDGSDETQCQPEDFVVCSSGRKVHRFYWCDGWPDCADNHADELNCGECEDRQFQCGNNQCISVGNVCDSQCDCLHCDDEHNCDTFYTRKSGVTVCEVGAAITCVVSTYQRHKDRCVAEHSICDGINHCHNGDQVGGQCELAGEDDSKFLCDDGRCLPLRLRCDRKIDCLNGEDEEDCPVMECLEEQWQCSSGQCVLLTDRCDLHFDCYDKSDELNCSEHRCGSGQVKCNTGQCLPQSFWCDHINDCPDKSDELNCEAESLECEPAGFLCASGGQCIPREERCIIFRDRHQGCTDGSHLLNCKSLECPAGMFKCRSGPCLDATKQCDGNIDCPETWDDEDFC</sequence>
<feature type="non-terminal residue" evidence="11">
    <location>
        <position position="1"/>
    </location>
</feature>
<dbReference type="CDD" id="cd00112">
    <property type="entry name" value="LDLa"/>
    <property type="match status" value="8"/>
</dbReference>
<comment type="caution">
    <text evidence="11">The sequence shown here is derived from an EMBL/GenBank/DDBJ whole genome shotgun (WGS) entry which is preliminary data.</text>
</comment>
<dbReference type="PRINTS" id="PR00261">
    <property type="entry name" value="LDLRECEPTOR"/>
</dbReference>
<feature type="disulfide bond" evidence="10">
    <location>
        <begin position="166"/>
        <end position="181"/>
    </location>
</feature>
<keyword evidence="3" id="KW-0812">Transmembrane</keyword>
<evidence type="ECO:0000256" key="9">
    <source>
        <dbReference type="ARBA" id="ARBA00023180"/>
    </source>
</evidence>
<keyword evidence="4" id="KW-0732">Signal</keyword>
<organism evidence="11 12">
    <name type="scientific">Cherax quadricarinatus</name>
    <name type="common">Australian red claw crayfish</name>
    <dbReference type="NCBI Taxonomy" id="27406"/>
    <lineage>
        <taxon>Eukaryota</taxon>
        <taxon>Metazoa</taxon>
        <taxon>Ecdysozoa</taxon>
        <taxon>Arthropoda</taxon>
        <taxon>Crustacea</taxon>
        <taxon>Multicrustacea</taxon>
        <taxon>Malacostraca</taxon>
        <taxon>Eumalacostraca</taxon>
        <taxon>Eucarida</taxon>
        <taxon>Decapoda</taxon>
        <taxon>Pleocyemata</taxon>
        <taxon>Astacidea</taxon>
        <taxon>Parastacoidea</taxon>
        <taxon>Parastacidae</taxon>
        <taxon>Cherax</taxon>
    </lineage>
</organism>
<keyword evidence="5" id="KW-0677">Repeat</keyword>
<feature type="disulfide bond" evidence="10">
    <location>
        <begin position="278"/>
        <end position="293"/>
    </location>
</feature>
<evidence type="ECO:0000313" key="12">
    <source>
        <dbReference type="Proteomes" id="UP001445076"/>
    </source>
</evidence>
<dbReference type="PROSITE" id="PS50068">
    <property type="entry name" value="LDLRA_2"/>
    <property type="match status" value="10"/>
</dbReference>
<dbReference type="InterPro" id="IPR050685">
    <property type="entry name" value="LDLR"/>
</dbReference>
<dbReference type="AlphaFoldDB" id="A0AAW0VZ06"/>
<dbReference type="EMBL" id="JARKIK010000096">
    <property type="protein sequence ID" value="KAK8722349.1"/>
    <property type="molecule type" value="Genomic_DNA"/>
</dbReference>
<feature type="disulfide bond" evidence="10">
    <location>
        <begin position="193"/>
        <end position="211"/>
    </location>
</feature>
<keyword evidence="9" id="KW-0325">Glycoprotein</keyword>
<feature type="disulfide bond" evidence="10">
    <location>
        <begin position="412"/>
        <end position="427"/>
    </location>
</feature>
<keyword evidence="12" id="KW-1185">Reference proteome</keyword>
<feature type="disulfide bond" evidence="10">
    <location>
        <begin position="393"/>
        <end position="405"/>
    </location>
</feature>
<feature type="disulfide bond" evidence="10">
    <location>
        <begin position="400"/>
        <end position="418"/>
    </location>
</feature>
<feature type="disulfide bond" evidence="10">
    <location>
        <begin position="127"/>
        <end position="142"/>
    </location>
</feature>
<proteinExistence type="predicted"/>
<dbReference type="Proteomes" id="UP001445076">
    <property type="component" value="Unassembled WGS sequence"/>
</dbReference>
<dbReference type="PANTHER" id="PTHR24270">
    <property type="entry name" value="LOW-DENSITY LIPOPROTEIN RECEPTOR-RELATED"/>
    <property type="match status" value="1"/>
</dbReference>
<feature type="disulfide bond" evidence="10">
    <location>
        <begin position="154"/>
        <end position="172"/>
    </location>
</feature>
<dbReference type="SUPFAM" id="SSF57424">
    <property type="entry name" value="LDL receptor-like module"/>
    <property type="match status" value="10"/>
</dbReference>
<comment type="subcellular location">
    <subcellularLocation>
        <location evidence="2">Endomembrane system</location>
    </subcellularLocation>
    <subcellularLocation>
        <location evidence="1">Membrane</location>
        <topology evidence="1">Single-pass membrane protein</topology>
    </subcellularLocation>
</comment>
<feature type="disulfide bond" evidence="10">
    <location>
        <begin position="147"/>
        <end position="159"/>
    </location>
</feature>
<keyword evidence="7" id="KW-0472">Membrane</keyword>
<evidence type="ECO:0000256" key="3">
    <source>
        <dbReference type="ARBA" id="ARBA00022692"/>
    </source>
</evidence>
<dbReference type="GO" id="GO:0016192">
    <property type="term" value="P:vesicle-mediated transport"/>
    <property type="evidence" value="ECO:0007669"/>
    <property type="project" value="UniProtKB-ARBA"/>
</dbReference>
<dbReference type="PANTHER" id="PTHR24270:SF60">
    <property type="entry name" value="CUB AND LDLA DOMAIN, ISOFORM A-RELATED"/>
    <property type="match status" value="1"/>
</dbReference>
<dbReference type="GO" id="GO:0012505">
    <property type="term" value="C:endomembrane system"/>
    <property type="evidence" value="ECO:0007669"/>
    <property type="project" value="UniProtKB-SubCell"/>
</dbReference>
<feature type="non-terminal residue" evidence="11">
    <location>
        <position position="552"/>
    </location>
</feature>
<gene>
    <name evidence="11" type="ORF">OTU49_012387</name>
</gene>
<protein>
    <submittedName>
        <fullName evidence="11">Uncharacterized protein</fullName>
    </submittedName>
</protein>
<dbReference type="Pfam" id="PF00057">
    <property type="entry name" value="Ldl_recept_a"/>
    <property type="match status" value="6"/>
</dbReference>
<evidence type="ECO:0000313" key="11">
    <source>
        <dbReference type="EMBL" id="KAK8722349.1"/>
    </source>
</evidence>
<evidence type="ECO:0000256" key="4">
    <source>
        <dbReference type="ARBA" id="ARBA00022729"/>
    </source>
</evidence>
<feature type="disulfide bond" evidence="10">
    <location>
        <begin position="259"/>
        <end position="271"/>
    </location>
</feature>
<accession>A0AAW0VZ06</accession>
<feature type="disulfide bond" evidence="10">
    <location>
        <begin position="373"/>
        <end position="388"/>
    </location>
</feature>
<dbReference type="InterPro" id="IPR036055">
    <property type="entry name" value="LDL_receptor-like_sf"/>
</dbReference>
<reference evidence="11 12" key="1">
    <citation type="journal article" date="2024" name="BMC Genomics">
        <title>Genome assembly of redclaw crayfish (Cherax quadricarinatus) provides insights into its immune adaptation and hypoxia tolerance.</title>
        <authorList>
            <person name="Liu Z."/>
            <person name="Zheng J."/>
            <person name="Li H."/>
            <person name="Fang K."/>
            <person name="Wang S."/>
            <person name="He J."/>
            <person name="Zhou D."/>
            <person name="Weng S."/>
            <person name="Chi M."/>
            <person name="Gu Z."/>
            <person name="He J."/>
            <person name="Li F."/>
            <person name="Wang M."/>
        </authorList>
    </citation>
    <scope>NUCLEOTIDE SEQUENCE [LARGE SCALE GENOMIC DNA]</scope>
    <source>
        <strain evidence="11">ZL_2023a</strain>
    </source>
</reference>
<feature type="disulfide bond" evidence="10">
    <location>
        <begin position="361"/>
        <end position="379"/>
    </location>
</feature>
<name>A0AAW0VZ06_CHEQU</name>
<feature type="disulfide bond" evidence="10">
    <location>
        <begin position="524"/>
        <end position="542"/>
    </location>
</feature>
<feature type="disulfide bond" evidence="10">
    <location>
        <begin position="432"/>
        <end position="444"/>
    </location>
</feature>
<evidence type="ECO:0000256" key="10">
    <source>
        <dbReference type="PROSITE-ProRule" id="PRU00124"/>
    </source>
</evidence>
<dbReference type="PROSITE" id="PS01209">
    <property type="entry name" value="LDLRA_1"/>
    <property type="match status" value="3"/>
</dbReference>
<dbReference type="FunFam" id="4.10.400.10:FF:000034">
    <property type="entry name" value="Low-density lipoprotein receptor-related protein 2"/>
    <property type="match status" value="1"/>
</dbReference>
<evidence type="ECO:0000256" key="8">
    <source>
        <dbReference type="ARBA" id="ARBA00023157"/>
    </source>
</evidence>
<dbReference type="Gene3D" id="4.10.400.10">
    <property type="entry name" value="Low-density Lipoprotein Receptor"/>
    <property type="match status" value="11"/>
</dbReference>
<feature type="disulfide bond" evidence="10">
    <location>
        <begin position="451"/>
        <end position="466"/>
    </location>
</feature>
<feature type="disulfide bond" evidence="10">
    <location>
        <begin position="205"/>
        <end position="220"/>
    </location>
</feature>